<keyword evidence="8" id="KW-1185">Reference proteome</keyword>
<evidence type="ECO:0000259" key="6">
    <source>
        <dbReference type="PROSITE" id="PS50825"/>
    </source>
</evidence>
<sequence>MVNGTIFVITWNGAEGTLAIMMDTALAGFVDGYISGATLPKYGWVNLGAPLNQENKAVAGAGFHGRLSRVNVWDRPLDVTTELPVQFRDCRNAPVLFNGLLLRWTAYDRVVGNVERQSPGICGERVCPVGYTGDNCHILHEDKSPPQLLYCPPDKWVISNKKSTAITWEEPRFTDDLRSVKTSEMNNLESGQSLSRGVHDLTYVAKDEAGNTEKCSFRINIMSEFCTIPMPPLGGQLGCADWGPGGNFKVCTITCDEGLEFSEKIPRFYTCGVEGFWRPTRNPEEPFIFPACASNQKSARRIFRIAMDFQSSVICSDSGRKILHDRIKESLRRVNEDWNVCLDDGPDTNCGDLKVKVTCNRQQVRGRRQAETSDVYTVEVQFPAKDDPVKNKNTQERSTVQEVAENAILQRSAFDVRNILPNVVPDLTSLKMVTDYACPLGEVVIGSIVLECAVGTYYENATNECSACPVGFYENEMGSLACKPCPPIAGRQGTTQSLGARSADECKEHCTAGNYYDEQIGSCQPCGYGFYQPLEGAFTCVPCGAGLTTRRNQAVSKLECREECLSGYELDDGGDCVPCRRGFYRSRGMPACQQCIAGKTTPDVAATSEQECLLDICKPGMYVDSSTQLCVLCPKSTYQDKEDRMAECIKCPPDTTTSGTGATSQEECSNPCFVNGRERICQSNAACVYREDIDTFSCECLPAYAKENSTLECIHVCENFCENGGTCEVSPHTFRPKCMCPANFYGDNCTEKSEFVYVASGIAGSVIVIILLVLLVWMICVRSTRKTKMQKMPEPHMDLTGSQTNFFYGAPCTLRREHRSLSP</sequence>
<dbReference type="Gene3D" id="2.10.50.10">
    <property type="entry name" value="Tumor Necrosis Factor Receptor, subunit A, domain 2"/>
    <property type="match status" value="4"/>
</dbReference>
<dbReference type="SUPFAM" id="SSF57184">
    <property type="entry name" value="Growth factor receptor domain"/>
    <property type="match status" value="1"/>
</dbReference>
<evidence type="ECO:0000256" key="3">
    <source>
        <dbReference type="PROSITE-ProRule" id="PRU00076"/>
    </source>
</evidence>
<evidence type="ECO:0000256" key="2">
    <source>
        <dbReference type="ARBA" id="ARBA00023157"/>
    </source>
</evidence>
<organism evidence="7 8">
    <name type="scientific">Caerostris extrusa</name>
    <name type="common">Bark spider</name>
    <name type="synonym">Caerostris bankana</name>
    <dbReference type="NCBI Taxonomy" id="172846"/>
    <lineage>
        <taxon>Eukaryota</taxon>
        <taxon>Metazoa</taxon>
        <taxon>Ecdysozoa</taxon>
        <taxon>Arthropoda</taxon>
        <taxon>Chelicerata</taxon>
        <taxon>Arachnida</taxon>
        <taxon>Araneae</taxon>
        <taxon>Araneomorphae</taxon>
        <taxon>Entelegynae</taxon>
        <taxon>Araneoidea</taxon>
        <taxon>Araneidae</taxon>
        <taxon>Caerostris</taxon>
    </lineage>
</organism>
<keyword evidence="3" id="KW-0245">EGF-like domain</keyword>
<dbReference type="PROSITE" id="PS50825">
    <property type="entry name" value="HYR"/>
    <property type="match status" value="1"/>
</dbReference>
<comment type="caution">
    <text evidence="7">The sequence shown here is derived from an EMBL/GenBank/DDBJ whole genome shotgun (WGS) entry which is preliminary data.</text>
</comment>
<dbReference type="SMART" id="SM00181">
    <property type="entry name" value="EGF"/>
    <property type="match status" value="3"/>
</dbReference>
<feature type="disulfide bond" evidence="3">
    <location>
        <begin position="740"/>
        <end position="749"/>
    </location>
</feature>
<evidence type="ECO:0000313" key="8">
    <source>
        <dbReference type="Proteomes" id="UP001054945"/>
    </source>
</evidence>
<keyword evidence="4" id="KW-0472">Membrane</keyword>
<feature type="domain" description="EGF-like" evidence="5">
    <location>
        <begin position="673"/>
        <end position="710"/>
    </location>
</feature>
<dbReference type="FunFam" id="2.10.50.10:FF:000032">
    <property type="entry name" value="Uncharacterized protein, isoform A"/>
    <property type="match status" value="1"/>
</dbReference>
<dbReference type="InterPro" id="IPR000742">
    <property type="entry name" value="EGF"/>
</dbReference>
<evidence type="ECO:0000256" key="1">
    <source>
        <dbReference type="ARBA" id="ARBA00022737"/>
    </source>
</evidence>
<feature type="domain" description="HYR" evidence="6">
    <location>
        <begin position="141"/>
        <end position="223"/>
    </location>
</feature>
<dbReference type="Pfam" id="PF07699">
    <property type="entry name" value="Ephrin_rec_like"/>
    <property type="match status" value="4"/>
</dbReference>
<dbReference type="PANTHER" id="PTHR24046:SF5">
    <property type="entry name" value="EGF-LIKE DOMAIN-CONTAINING PROTEIN"/>
    <property type="match status" value="1"/>
</dbReference>
<keyword evidence="4" id="KW-1133">Transmembrane helix</keyword>
<feature type="disulfide bond" evidence="3">
    <location>
        <begin position="681"/>
        <end position="698"/>
    </location>
</feature>
<dbReference type="Gene3D" id="2.10.25.10">
    <property type="entry name" value="Laminin"/>
    <property type="match status" value="1"/>
</dbReference>
<dbReference type="SUPFAM" id="SSF49899">
    <property type="entry name" value="Concanavalin A-like lectins/glucanases"/>
    <property type="match status" value="1"/>
</dbReference>
<dbReference type="SUPFAM" id="SSF57196">
    <property type="entry name" value="EGF/Laminin"/>
    <property type="match status" value="1"/>
</dbReference>
<keyword evidence="4" id="KW-0812">Transmembrane</keyword>
<dbReference type="GO" id="GO:0007165">
    <property type="term" value="P:signal transduction"/>
    <property type="evidence" value="ECO:0007669"/>
    <property type="project" value="TreeGrafter"/>
</dbReference>
<dbReference type="InterPro" id="IPR013320">
    <property type="entry name" value="ConA-like_dom_sf"/>
</dbReference>
<proteinExistence type="predicted"/>
<dbReference type="PANTHER" id="PTHR24046">
    <property type="entry name" value="SIGNAL PEPTIDE, CUB AND EGF-LIKE DOMAIN-CONTAINING"/>
    <property type="match status" value="1"/>
</dbReference>
<dbReference type="InterPro" id="IPR009030">
    <property type="entry name" value="Growth_fac_rcpt_cys_sf"/>
</dbReference>
<gene>
    <name evidence="7" type="primary">Notch2_1</name>
    <name evidence="7" type="ORF">CEXT_147031</name>
</gene>
<dbReference type="Pfam" id="PF02494">
    <property type="entry name" value="HYR"/>
    <property type="match status" value="1"/>
</dbReference>
<dbReference type="PROSITE" id="PS50026">
    <property type="entry name" value="EGF_3"/>
    <property type="match status" value="2"/>
</dbReference>
<comment type="caution">
    <text evidence="3">Lacks conserved residue(s) required for the propagation of feature annotation.</text>
</comment>
<dbReference type="GO" id="GO:0009986">
    <property type="term" value="C:cell surface"/>
    <property type="evidence" value="ECO:0007669"/>
    <property type="project" value="TreeGrafter"/>
</dbReference>
<name>A0AAV4XEW1_CAEEX</name>
<feature type="disulfide bond" evidence="3">
    <location>
        <begin position="721"/>
        <end position="738"/>
    </location>
</feature>
<dbReference type="AlphaFoldDB" id="A0AAV4XEW1"/>
<dbReference type="InterPro" id="IPR003410">
    <property type="entry name" value="HYR_dom"/>
</dbReference>
<dbReference type="InterPro" id="IPR011641">
    <property type="entry name" value="Tyr-kin_ephrin_A/B_rcpt-like"/>
</dbReference>
<evidence type="ECO:0000313" key="7">
    <source>
        <dbReference type="EMBL" id="GIY92535.1"/>
    </source>
</evidence>
<dbReference type="InterPro" id="IPR052071">
    <property type="entry name" value="SCUB_EGF-like_domain"/>
</dbReference>
<evidence type="ECO:0000256" key="4">
    <source>
        <dbReference type="SAM" id="Phobius"/>
    </source>
</evidence>
<dbReference type="EMBL" id="BPLR01017550">
    <property type="protein sequence ID" value="GIY92535.1"/>
    <property type="molecule type" value="Genomic_DNA"/>
</dbReference>
<feature type="domain" description="EGF-like" evidence="5">
    <location>
        <begin position="714"/>
        <end position="750"/>
    </location>
</feature>
<dbReference type="Gene3D" id="2.60.120.200">
    <property type="match status" value="1"/>
</dbReference>
<keyword evidence="2 3" id="KW-1015">Disulfide bond</keyword>
<evidence type="ECO:0000259" key="5">
    <source>
        <dbReference type="PROSITE" id="PS50026"/>
    </source>
</evidence>
<dbReference type="PROSITE" id="PS00022">
    <property type="entry name" value="EGF_1"/>
    <property type="match status" value="1"/>
</dbReference>
<feature type="transmembrane region" description="Helical" evidence="4">
    <location>
        <begin position="755"/>
        <end position="781"/>
    </location>
</feature>
<protein>
    <submittedName>
        <fullName evidence="7">Neurogenic locus notch 2</fullName>
    </submittedName>
</protein>
<feature type="disulfide bond" evidence="3">
    <location>
        <begin position="717"/>
        <end position="727"/>
    </location>
</feature>
<accession>A0AAV4XEW1</accession>
<dbReference type="SMART" id="SM01411">
    <property type="entry name" value="Ephrin_rec_like"/>
    <property type="match status" value="4"/>
</dbReference>
<dbReference type="Proteomes" id="UP001054945">
    <property type="component" value="Unassembled WGS sequence"/>
</dbReference>
<keyword evidence="1" id="KW-0677">Repeat</keyword>
<reference evidence="7 8" key="1">
    <citation type="submission" date="2021-06" db="EMBL/GenBank/DDBJ databases">
        <title>Caerostris extrusa draft genome.</title>
        <authorList>
            <person name="Kono N."/>
            <person name="Arakawa K."/>
        </authorList>
    </citation>
    <scope>NUCLEOTIDE SEQUENCE [LARGE SCALE GENOMIC DNA]</scope>
</reference>
<dbReference type="GO" id="GO:0005615">
    <property type="term" value="C:extracellular space"/>
    <property type="evidence" value="ECO:0007669"/>
    <property type="project" value="TreeGrafter"/>
</dbReference>